<keyword evidence="3" id="KW-0949">S-adenosyl-L-methionine</keyword>
<dbReference type="InterPro" id="IPR016461">
    <property type="entry name" value="COMT-like"/>
</dbReference>
<dbReference type="Pfam" id="PF00891">
    <property type="entry name" value="Methyltransf_2"/>
    <property type="match status" value="1"/>
</dbReference>
<reference evidence="6" key="1">
    <citation type="submission" date="2020-06" db="EMBL/GenBank/DDBJ databases">
        <title>A chromosome-scale genome assembly of Talaromyces rugulosus W13939.</title>
        <authorList>
            <person name="Wang B."/>
            <person name="Guo L."/>
            <person name="Ye K."/>
            <person name="Wang L."/>
        </authorList>
    </citation>
    <scope>NUCLEOTIDE SEQUENCE [LARGE SCALE GENOMIC DNA]</scope>
    <source>
        <strain evidence="6">W13939</strain>
    </source>
</reference>
<protein>
    <recommendedName>
        <fullName evidence="4">O-methyltransferase C-terminal domain-containing protein</fullName>
    </recommendedName>
</protein>
<dbReference type="InterPro" id="IPR029063">
    <property type="entry name" value="SAM-dependent_MTases_sf"/>
</dbReference>
<dbReference type="EMBL" id="CP055902">
    <property type="protein sequence ID" value="QKX61593.1"/>
    <property type="molecule type" value="Genomic_DNA"/>
</dbReference>
<dbReference type="GO" id="GO:0008171">
    <property type="term" value="F:O-methyltransferase activity"/>
    <property type="evidence" value="ECO:0007669"/>
    <property type="project" value="InterPro"/>
</dbReference>
<dbReference type="PANTHER" id="PTHR43712:SF11">
    <property type="entry name" value="O-METHYLTRANSFERASE (AFU_ORTHOLOGUE AFUA_2G17820)-RELATED"/>
    <property type="match status" value="1"/>
</dbReference>
<dbReference type="SUPFAM" id="SSF53335">
    <property type="entry name" value="S-adenosyl-L-methionine-dependent methyltransferases"/>
    <property type="match status" value="1"/>
</dbReference>
<dbReference type="PROSITE" id="PS51683">
    <property type="entry name" value="SAM_OMT_II"/>
    <property type="match status" value="1"/>
</dbReference>
<name>A0A7H8RAC0_TALRU</name>
<keyword evidence="6" id="KW-1185">Reference proteome</keyword>
<proteinExistence type="predicted"/>
<evidence type="ECO:0000256" key="2">
    <source>
        <dbReference type="ARBA" id="ARBA00022679"/>
    </source>
</evidence>
<sequence length="302" mass="33936">MPHYEVLLPKVNYTDWYSIVEVRVMRVITAIGCAAEIGYQTYTANAYTTSQNQAGAAGGLIISNDMVYPLASKIRQYLQQKKPCNTNETPPAYDFAMGETVWETLRKDAEWKRGFDANMTFRNQTVSVSWQSKYPIHDRIPSIQAAATGVTASTKTKVVIVDIGGNQGVDLQRFANDFPELDCATVEFPLTLLFFKGADIYYLKSVLHDWDDIASVKILSNTAKAMKSQSRLLINEMVLSDTEESLLRAEMDILMLFLSNGMERTKAQWVELLSKVDPPLKIVEIWSHPGDQQSVIETCLAE</sequence>
<dbReference type="KEGG" id="trg:TRUGW13939_08745"/>
<dbReference type="InterPro" id="IPR001077">
    <property type="entry name" value="COMT_C"/>
</dbReference>
<feature type="domain" description="O-methyltransferase C-terminal" evidence="4">
    <location>
        <begin position="197"/>
        <end position="275"/>
    </location>
</feature>
<accession>A0A7H8RAC0</accession>
<dbReference type="AlphaFoldDB" id="A0A7H8RAC0"/>
<keyword evidence="1" id="KW-0489">Methyltransferase</keyword>
<dbReference type="RefSeq" id="XP_035347767.1">
    <property type="nucleotide sequence ID" value="XM_035491874.1"/>
</dbReference>
<evidence type="ECO:0000259" key="4">
    <source>
        <dbReference type="Pfam" id="PF00891"/>
    </source>
</evidence>
<dbReference type="GeneID" id="55996233"/>
<gene>
    <name evidence="5" type="ORF">TRUGW13939_08745</name>
</gene>
<dbReference type="OrthoDB" id="2410195at2759"/>
<evidence type="ECO:0000313" key="6">
    <source>
        <dbReference type="Proteomes" id="UP000509510"/>
    </source>
</evidence>
<keyword evidence="2" id="KW-0808">Transferase</keyword>
<dbReference type="Gene3D" id="3.40.50.150">
    <property type="entry name" value="Vaccinia Virus protein VP39"/>
    <property type="match status" value="2"/>
</dbReference>
<evidence type="ECO:0000256" key="1">
    <source>
        <dbReference type="ARBA" id="ARBA00022603"/>
    </source>
</evidence>
<dbReference type="GO" id="GO:0032259">
    <property type="term" value="P:methylation"/>
    <property type="evidence" value="ECO:0007669"/>
    <property type="project" value="UniProtKB-KW"/>
</dbReference>
<dbReference type="PANTHER" id="PTHR43712">
    <property type="entry name" value="PUTATIVE (AFU_ORTHOLOGUE AFUA_4G14580)-RELATED"/>
    <property type="match status" value="1"/>
</dbReference>
<organism evidence="5 6">
    <name type="scientific">Talaromyces rugulosus</name>
    <name type="common">Penicillium rugulosum</name>
    <dbReference type="NCBI Taxonomy" id="121627"/>
    <lineage>
        <taxon>Eukaryota</taxon>
        <taxon>Fungi</taxon>
        <taxon>Dikarya</taxon>
        <taxon>Ascomycota</taxon>
        <taxon>Pezizomycotina</taxon>
        <taxon>Eurotiomycetes</taxon>
        <taxon>Eurotiomycetidae</taxon>
        <taxon>Eurotiales</taxon>
        <taxon>Trichocomaceae</taxon>
        <taxon>Talaromyces</taxon>
        <taxon>Talaromyces sect. Islandici</taxon>
    </lineage>
</organism>
<evidence type="ECO:0000256" key="3">
    <source>
        <dbReference type="ARBA" id="ARBA00022691"/>
    </source>
</evidence>
<evidence type="ECO:0000313" key="5">
    <source>
        <dbReference type="EMBL" id="QKX61593.1"/>
    </source>
</evidence>
<dbReference type="Proteomes" id="UP000509510">
    <property type="component" value="Chromosome V"/>
</dbReference>